<proteinExistence type="inferred from homology"/>
<dbReference type="Proteomes" id="UP000095283">
    <property type="component" value="Unplaced"/>
</dbReference>
<dbReference type="WBParaSite" id="Hba_12978">
    <property type="protein sequence ID" value="Hba_12978"/>
    <property type="gene ID" value="Hba_12978"/>
</dbReference>
<protein>
    <submittedName>
        <fullName evidence="3">Protein NLRC3-like</fullName>
    </submittedName>
</protein>
<organism evidence="2 3">
    <name type="scientific">Heterorhabditis bacteriophora</name>
    <name type="common">Entomopathogenic nematode worm</name>
    <dbReference type="NCBI Taxonomy" id="37862"/>
    <lineage>
        <taxon>Eukaryota</taxon>
        <taxon>Metazoa</taxon>
        <taxon>Ecdysozoa</taxon>
        <taxon>Nematoda</taxon>
        <taxon>Chromadorea</taxon>
        <taxon>Rhabditida</taxon>
        <taxon>Rhabditina</taxon>
        <taxon>Rhabditomorpha</taxon>
        <taxon>Strongyloidea</taxon>
        <taxon>Heterorhabditidae</taxon>
        <taxon>Heterorhabditis</taxon>
    </lineage>
</organism>
<dbReference type="AlphaFoldDB" id="A0A1I7X5Y6"/>
<comment type="similarity">
    <text evidence="1">Belongs to the gonadal family.</text>
</comment>
<dbReference type="Pfam" id="PF07324">
    <property type="entry name" value="DGCR6"/>
    <property type="match status" value="1"/>
</dbReference>
<accession>A0A1I7X5Y6</accession>
<evidence type="ECO:0000256" key="1">
    <source>
        <dbReference type="ARBA" id="ARBA00005939"/>
    </source>
</evidence>
<dbReference type="PANTHER" id="PTHR13054">
    <property type="entry name" value="DIGEORGE SYNDROME CRITICAL REGION 6 DGCR6 FAMILY MEMBER"/>
    <property type="match status" value="1"/>
</dbReference>
<name>A0A1I7X5Y6_HETBA</name>
<dbReference type="PANTHER" id="PTHR13054:SF2">
    <property type="entry name" value="PROTEIN DGCR6"/>
    <property type="match status" value="1"/>
</dbReference>
<evidence type="ECO:0000313" key="3">
    <source>
        <dbReference type="WBParaSite" id="Hba_12978"/>
    </source>
</evidence>
<sequence>MREAITRELEEFIATLSEENQRRFNEGLQKALVESLFNQTVYSSVIEMFKEQENIERDLFANRQCLLRDLQGDPDLEEKLLKNDTRIMILLDELSERQQVCLYNLKVPGFRITKNGRDIELQMMILEFIKELKCIPYKNV</sequence>
<keyword evidence="2" id="KW-1185">Reference proteome</keyword>
<dbReference type="InterPro" id="IPR010849">
    <property type="entry name" value="Gonadal"/>
</dbReference>
<reference evidence="3" key="1">
    <citation type="submission" date="2016-11" db="UniProtKB">
        <authorList>
            <consortium name="WormBaseParasite"/>
        </authorList>
    </citation>
    <scope>IDENTIFICATION</scope>
</reference>
<evidence type="ECO:0000313" key="2">
    <source>
        <dbReference type="Proteomes" id="UP000095283"/>
    </source>
</evidence>